<keyword evidence="4" id="KW-1185">Reference proteome</keyword>
<dbReference type="InterPro" id="IPR027051">
    <property type="entry name" value="XdhC_Rossmann_dom"/>
</dbReference>
<dbReference type="Pfam" id="PF02625">
    <property type="entry name" value="XdhC_CoxI"/>
    <property type="match status" value="1"/>
</dbReference>
<dbReference type="SUPFAM" id="SSF51984">
    <property type="entry name" value="MurCD N-terminal domain"/>
    <property type="match status" value="1"/>
</dbReference>
<dbReference type="PANTHER" id="PTHR30388:SF4">
    <property type="entry name" value="MOLYBDENUM COFACTOR INSERTION CHAPERONE PAOD"/>
    <property type="match status" value="1"/>
</dbReference>
<dbReference type="Gene3D" id="3.40.50.720">
    <property type="entry name" value="NAD(P)-binding Rossmann-like Domain"/>
    <property type="match status" value="1"/>
</dbReference>
<name>A0ABP7BFE3_9MICO</name>
<dbReference type="Proteomes" id="UP001410795">
    <property type="component" value="Unassembled WGS sequence"/>
</dbReference>
<accession>A0ABP7BFE3</accession>
<evidence type="ECO:0000313" key="3">
    <source>
        <dbReference type="EMBL" id="GAA3657841.1"/>
    </source>
</evidence>
<sequence length="374" mass="37848">MLDIATPVLDRLRSGREVAVVTVTEVDRSAPRGVGASMAVTDAGEVIGSISGGCVEGDAIVLAHLVLADGAARGARFGFDDEAAHAAGLACGGRIGVLAYRIRRSDAAAFLALEEAAADRAVTVGIALEGAAAGSIVRSGDLASAPAPSLDAALDAAAILAETRVVRADDGQAVLALSRAPRPRLLVLGAGDHAAALCRVATAAGFAVTVCDVWDTLVTRERFPEAAELVAADPATYLRSQDADGVDARTAVCVLTHDTRLDIPAIRVALGMPVGFVGALGSRRTVAHRAALLREAGVGEDDLARLHSPLGLDLGGASPDEVAISALAEIVQSRHGASGRPLLERTGALHRGGAPEVDAPATSCSTGAETVAWI</sequence>
<dbReference type="InterPro" id="IPR003777">
    <property type="entry name" value="XdhC_CoxI"/>
</dbReference>
<organism evidence="3 4">
    <name type="scientific">Microbacterium marinilacus</name>
    <dbReference type="NCBI Taxonomy" id="415209"/>
    <lineage>
        <taxon>Bacteria</taxon>
        <taxon>Bacillati</taxon>
        <taxon>Actinomycetota</taxon>
        <taxon>Actinomycetes</taxon>
        <taxon>Micrococcales</taxon>
        <taxon>Microbacteriaceae</taxon>
        <taxon>Microbacterium</taxon>
    </lineage>
</organism>
<feature type="domain" description="XdhC Rossmann" evidence="2">
    <location>
        <begin position="185"/>
        <end position="330"/>
    </location>
</feature>
<reference evidence="4" key="1">
    <citation type="journal article" date="2019" name="Int. J. Syst. Evol. Microbiol.">
        <title>The Global Catalogue of Microorganisms (GCM) 10K type strain sequencing project: providing services to taxonomists for standard genome sequencing and annotation.</title>
        <authorList>
            <consortium name="The Broad Institute Genomics Platform"/>
            <consortium name="The Broad Institute Genome Sequencing Center for Infectious Disease"/>
            <person name="Wu L."/>
            <person name="Ma J."/>
        </authorList>
    </citation>
    <scope>NUCLEOTIDE SEQUENCE [LARGE SCALE GENOMIC DNA]</scope>
    <source>
        <strain evidence="4">JCM 16546</strain>
    </source>
</reference>
<evidence type="ECO:0000313" key="4">
    <source>
        <dbReference type="Proteomes" id="UP001410795"/>
    </source>
</evidence>
<dbReference type="InterPro" id="IPR052698">
    <property type="entry name" value="MoCofactor_Util/Proc"/>
</dbReference>
<dbReference type="RefSeq" id="WP_221857914.1">
    <property type="nucleotide sequence ID" value="NZ_BAAAYV010000006.1"/>
</dbReference>
<dbReference type="EMBL" id="BAAAYV010000006">
    <property type="protein sequence ID" value="GAA3657841.1"/>
    <property type="molecule type" value="Genomic_DNA"/>
</dbReference>
<protein>
    <submittedName>
        <fullName evidence="3">XdhC family protein</fullName>
    </submittedName>
</protein>
<feature type="domain" description="XdhC- CoxI" evidence="1">
    <location>
        <begin position="12"/>
        <end position="77"/>
    </location>
</feature>
<evidence type="ECO:0000259" key="2">
    <source>
        <dbReference type="Pfam" id="PF13478"/>
    </source>
</evidence>
<gene>
    <name evidence="3" type="ORF">GCM10022202_17830</name>
</gene>
<evidence type="ECO:0000259" key="1">
    <source>
        <dbReference type="Pfam" id="PF02625"/>
    </source>
</evidence>
<dbReference type="Pfam" id="PF13478">
    <property type="entry name" value="XdhC_C"/>
    <property type="match status" value="1"/>
</dbReference>
<comment type="caution">
    <text evidence="3">The sequence shown here is derived from an EMBL/GenBank/DDBJ whole genome shotgun (WGS) entry which is preliminary data.</text>
</comment>
<proteinExistence type="predicted"/>
<dbReference type="PANTHER" id="PTHR30388">
    <property type="entry name" value="ALDEHYDE OXIDOREDUCTASE MOLYBDENUM COFACTOR ASSEMBLY PROTEIN"/>
    <property type="match status" value="1"/>
</dbReference>